<sequence length="349" mass="38081">MVSGVLVPITGLLGVVVVVTGWLSVLRTVFTPRRTSSRIARGSVRAVVAVVFPLARHLPHQLRERVLDTCTPVSVFLMAWCWLGLQVVGFGLLAVSTGATPPRFTEVVRFFMLEGVGAAAGLVLPAWVSCVMVLSVFMVHLLRLTDSFRRRELSVAGLMATAETPLDAESLLADYLRTGSREQLDGMFAQWSAWLADIRATHVSYPSLLYYRPASQFVWLRAAVVVLDAAALVQAVAPNWAPPHTRALLHTGTCCLHESAIRLGLHVPKSVVSLHGREEHAFTDSVRGAVSAGLPPERTGQDAWWAFQAARTRYAPHISAISARLMYDFELPAPPVEPVPDVRKKVPSA</sequence>
<evidence type="ECO:0000256" key="1">
    <source>
        <dbReference type="SAM" id="Phobius"/>
    </source>
</evidence>
<reference evidence="2 3" key="1">
    <citation type="submission" date="2020-08" db="EMBL/GenBank/DDBJ databases">
        <title>Genomic Encyclopedia of Type Strains, Phase III (KMG-III): the genomes of soil and plant-associated and newly described type strains.</title>
        <authorList>
            <person name="Whitman W."/>
        </authorList>
    </citation>
    <scope>NUCLEOTIDE SEQUENCE [LARGE SCALE GENOMIC DNA]</scope>
    <source>
        <strain evidence="2 3">CECT 8640</strain>
    </source>
</reference>
<keyword evidence="3" id="KW-1185">Reference proteome</keyword>
<keyword evidence="1" id="KW-0472">Membrane</keyword>
<feature type="transmembrane region" description="Helical" evidence="1">
    <location>
        <begin position="6"/>
        <end position="30"/>
    </location>
</feature>
<dbReference type="RefSeq" id="WP_184688432.1">
    <property type="nucleotide sequence ID" value="NZ_JACHJN010000001.1"/>
</dbReference>
<evidence type="ECO:0000313" key="2">
    <source>
        <dbReference type="EMBL" id="MBB5954341.1"/>
    </source>
</evidence>
<protein>
    <submittedName>
        <fullName evidence="2">Uncharacterized protein</fullName>
    </submittedName>
</protein>
<comment type="caution">
    <text evidence="2">The sequence shown here is derived from an EMBL/GenBank/DDBJ whole genome shotgun (WGS) entry which is preliminary data.</text>
</comment>
<accession>A0A841CAV8</accession>
<name>A0A841CAV8_9PSEU</name>
<dbReference type="Proteomes" id="UP000547510">
    <property type="component" value="Unassembled WGS sequence"/>
</dbReference>
<organism evidence="2 3">
    <name type="scientific">Saccharothrix tamanrassetensis</name>
    <dbReference type="NCBI Taxonomy" id="1051531"/>
    <lineage>
        <taxon>Bacteria</taxon>
        <taxon>Bacillati</taxon>
        <taxon>Actinomycetota</taxon>
        <taxon>Actinomycetes</taxon>
        <taxon>Pseudonocardiales</taxon>
        <taxon>Pseudonocardiaceae</taxon>
        <taxon>Saccharothrix</taxon>
    </lineage>
</organism>
<gene>
    <name evidence="2" type="ORF">FHS29_000911</name>
</gene>
<feature type="transmembrane region" description="Helical" evidence="1">
    <location>
        <begin position="73"/>
        <end position="95"/>
    </location>
</feature>
<keyword evidence="1" id="KW-1133">Transmembrane helix</keyword>
<evidence type="ECO:0000313" key="3">
    <source>
        <dbReference type="Proteomes" id="UP000547510"/>
    </source>
</evidence>
<keyword evidence="1" id="KW-0812">Transmembrane</keyword>
<dbReference type="AlphaFoldDB" id="A0A841CAV8"/>
<dbReference type="EMBL" id="JACHJN010000001">
    <property type="protein sequence ID" value="MBB5954341.1"/>
    <property type="molecule type" value="Genomic_DNA"/>
</dbReference>
<proteinExistence type="predicted"/>
<feature type="transmembrane region" description="Helical" evidence="1">
    <location>
        <begin position="115"/>
        <end position="142"/>
    </location>
</feature>